<dbReference type="InterPro" id="IPR007197">
    <property type="entry name" value="rSAM"/>
</dbReference>
<dbReference type="GO" id="GO:0003824">
    <property type="term" value="F:catalytic activity"/>
    <property type="evidence" value="ECO:0007669"/>
    <property type="project" value="InterPro"/>
</dbReference>
<dbReference type="Proteomes" id="UP000193355">
    <property type="component" value="Unassembled WGS sequence"/>
</dbReference>
<dbReference type="InterPro" id="IPR039661">
    <property type="entry name" value="ELP3"/>
</dbReference>
<comment type="cofactor">
    <cofactor evidence="1">
        <name>[4Fe-4S] cluster</name>
        <dbReference type="ChEBI" id="CHEBI:49883"/>
    </cofactor>
</comment>
<dbReference type="Gene3D" id="3.20.20.70">
    <property type="entry name" value="Aldolase class I"/>
    <property type="match status" value="1"/>
</dbReference>
<dbReference type="InterPro" id="IPR005911">
    <property type="entry name" value="YhcC-like"/>
</dbReference>
<evidence type="ECO:0000256" key="1">
    <source>
        <dbReference type="ARBA" id="ARBA00001966"/>
    </source>
</evidence>
<keyword evidence="3" id="KW-0949">S-adenosyl-L-methionine</keyword>
<dbReference type="Pfam" id="PF16199">
    <property type="entry name" value="Radical_SAM_C"/>
    <property type="match status" value="1"/>
</dbReference>
<dbReference type="SFLD" id="SFLDS00029">
    <property type="entry name" value="Radical_SAM"/>
    <property type="match status" value="1"/>
</dbReference>
<accession>A0A1X7JUB8</accession>
<dbReference type="STRING" id="561720.SAMN06275492_11633"/>
<evidence type="ECO:0000256" key="5">
    <source>
        <dbReference type="ARBA" id="ARBA00023004"/>
    </source>
</evidence>
<dbReference type="InterPro" id="IPR006638">
    <property type="entry name" value="Elp3/MiaA/NifB-like_rSAM"/>
</dbReference>
<reference evidence="9" key="1">
    <citation type="submission" date="2017-04" db="EMBL/GenBank/DDBJ databases">
        <authorList>
            <person name="Varghese N."/>
            <person name="Submissions S."/>
        </authorList>
    </citation>
    <scope>NUCLEOTIDE SEQUENCE [LARGE SCALE GENOMIC DNA]</scope>
    <source>
        <strain evidence="9">USBA 82</strain>
    </source>
</reference>
<sequence length="312" mass="34764">MRPKGGDLIYRKWSTELRAGFGFRVQKICLDTGSGCPNRESLTSGGCVFCDSSGGGTGAWLRGESLEDQIARGMKSALGHYKAKACILYFQSYSATYGSPDRFIEAVERATVAARRFVPVVGLSVGTRPDLVHPWVVDYLTSLVRPDFQVWLELGVQTTDEKGLLWLRRGHDLKAVEDCLERCQDSPFSLCAHLIAGIPGEREDQLLRSARWLLDRGVSGLKFHPLYVLKDTPLEGLYRQGDFEPLSMEDYASKVAKVIDLEGSRFVVQRIAADVRGERLIAPKWIEDKNRVIAEIEGRLGCHSMEVKVPVS</sequence>
<dbReference type="InterPro" id="IPR058240">
    <property type="entry name" value="rSAM_sf"/>
</dbReference>
<name>A0A1X7JUB8_9BACT</name>
<evidence type="ECO:0000313" key="8">
    <source>
        <dbReference type="EMBL" id="SMG31771.1"/>
    </source>
</evidence>
<evidence type="ECO:0000256" key="3">
    <source>
        <dbReference type="ARBA" id="ARBA00022691"/>
    </source>
</evidence>
<dbReference type="SFLD" id="SFLDG01091">
    <property type="entry name" value="uncharacterized_CHP01210-like"/>
    <property type="match status" value="1"/>
</dbReference>
<dbReference type="AlphaFoldDB" id="A0A1X7JUB8"/>
<keyword evidence="4" id="KW-0479">Metal-binding</keyword>
<dbReference type="PROSITE" id="PS51918">
    <property type="entry name" value="RADICAL_SAM"/>
    <property type="match status" value="1"/>
</dbReference>
<protein>
    <recommendedName>
        <fullName evidence="7">Radical SAM core domain-containing protein</fullName>
    </recommendedName>
</protein>
<keyword evidence="2" id="KW-0004">4Fe-4S</keyword>
<evidence type="ECO:0000313" key="9">
    <source>
        <dbReference type="Proteomes" id="UP000193355"/>
    </source>
</evidence>
<evidence type="ECO:0000259" key="7">
    <source>
        <dbReference type="PROSITE" id="PS51918"/>
    </source>
</evidence>
<evidence type="ECO:0000256" key="2">
    <source>
        <dbReference type="ARBA" id="ARBA00022485"/>
    </source>
</evidence>
<evidence type="ECO:0000256" key="4">
    <source>
        <dbReference type="ARBA" id="ARBA00022723"/>
    </source>
</evidence>
<dbReference type="InterPro" id="IPR032432">
    <property type="entry name" value="Radical_SAM_C"/>
</dbReference>
<dbReference type="InterPro" id="IPR013785">
    <property type="entry name" value="Aldolase_TIM"/>
</dbReference>
<organism evidence="8 9">
    <name type="scientific">Dethiosulfovibrio salsuginis</name>
    <dbReference type="NCBI Taxonomy" id="561720"/>
    <lineage>
        <taxon>Bacteria</taxon>
        <taxon>Thermotogati</taxon>
        <taxon>Synergistota</taxon>
        <taxon>Synergistia</taxon>
        <taxon>Synergistales</taxon>
        <taxon>Dethiosulfovibrionaceae</taxon>
        <taxon>Dethiosulfovibrio</taxon>
    </lineage>
</organism>
<evidence type="ECO:0000256" key="6">
    <source>
        <dbReference type="ARBA" id="ARBA00023014"/>
    </source>
</evidence>
<keyword evidence="5" id="KW-0408">Iron</keyword>
<dbReference type="PANTHER" id="PTHR11135:SF1">
    <property type="entry name" value="PROTEIN YHCC"/>
    <property type="match status" value="1"/>
</dbReference>
<proteinExistence type="predicted"/>
<dbReference type="SUPFAM" id="SSF102114">
    <property type="entry name" value="Radical SAM enzymes"/>
    <property type="match status" value="1"/>
</dbReference>
<dbReference type="EMBL" id="FXBB01000016">
    <property type="protein sequence ID" value="SMG31771.1"/>
    <property type="molecule type" value="Genomic_DNA"/>
</dbReference>
<gene>
    <name evidence="8" type="ORF">SAMN06275492_11633</name>
</gene>
<dbReference type="PANTHER" id="PTHR11135">
    <property type="entry name" value="HISTONE ACETYLTRANSFERASE-RELATED"/>
    <property type="match status" value="1"/>
</dbReference>
<dbReference type="RefSeq" id="WP_234986172.1">
    <property type="nucleotide sequence ID" value="NZ_FXBB01000016.1"/>
</dbReference>
<dbReference type="NCBIfam" id="TIGR01212">
    <property type="entry name" value="TIGR01212 family radical SAM protein"/>
    <property type="match status" value="1"/>
</dbReference>
<dbReference type="GO" id="GO:0051539">
    <property type="term" value="F:4 iron, 4 sulfur cluster binding"/>
    <property type="evidence" value="ECO:0007669"/>
    <property type="project" value="UniProtKB-KW"/>
</dbReference>
<dbReference type="Pfam" id="PF04055">
    <property type="entry name" value="Radical_SAM"/>
    <property type="match status" value="1"/>
</dbReference>
<keyword evidence="6" id="KW-0411">Iron-sulfur</keyword>
<dbReference type="SFLD" id="SFLDG01086">
    <property type="entry name" value="elongater_protein-like"/>
    <property type="match status" value="1"/>
</dbReference>
<feature type="domain" description="Radical SAM core" evidence="7">
    <location>
        <begin position="22"/>
        <end position="274"/>
    </location>
</feature>
<keyword evidence="9" id="KW-1185">Reference proteome</keyword>
<dbReference type="GO" id="GO:0046872">
    <property type="term" value="F:metal ion binding"/>
    <property type="evidence" value="ECO:0007669"/>
    <property type="project" value="UniProtKB-KW"/>
</dbReference>
<dbReference type="SMART" id="SM00729">
    <property type="entry name" value="Elp3"/>
    <property type="match status" value="1"/>
</dbReference>